<dbReference type="OrthoDB" id="1516808at2759"/>
<sequence length="101" mass="11695">MALKVECPDNDPGTLTIMIHLPFPSFFRSAYLYTRDQSQPKKHTLWQATTDFTDGQASLNNIVHLPRIASLPKFPNLFGIDEDDEYDWPNHAQNSLNYWLN</sequence>
<comment type="caution">
    <text evidence="2">The sequence shown here is derived from an EMBL/GenBank/DDBJ whole genome shotgun (WGS) entry which is preliminary data.</text>
</comment>
<dbReference type="PANTHER" id="PTHR33494:SF27">
    <property type="entry name" value="ATP-DEPENDENT DNA HELICASE"/>
    <property type="match status" value="1"/>
</dbReference>
<dbReference type="Proteomes" id="UP000325081">
    <property type="component" value="Unassembled WGS sequence"/>
</dbReference>
<organism evidence="2 3">
    <name type="scientific">Striga asiatica</name>
    <name type="common">Asiatic witchweed</name>
    <name type="synonym">Buchnera asiatica</name>
    <dbReference type="NCBI Taxonomy" id="4170"/>
    <lineage>
        <taxon>Eukaryota</taxon>
        <taxon>Viridiplantae</taxon>
        <taxon>Streptophyta</taxon>
        <taxon>Embryophyta</taxon>
        <taxon>Tracheophyta</taxon>
        <taxon>Spermatophyta</taxon>
        <taxon>Magnoliopsida</taxon>
        <taxon>eudicotyledons</taxon>
        <taxon>Gunneridae</taxon>
        <taxon>Pentapetalae</taxon>
        <taxon>asterids</taxon>
        <taxon>lamiids</taxon>
        <taxon>Lamiales</taxon>
        <taxon>Orobanchaceae</taxon>
        <taxon>Buchnereae</taxon>
        <taxon>Striga</taxon>
    </lineage>
</organism>
<dbReference type="EMBL" id="BKCP01000002">
    <property type="protein sequence ID" value="GER25261.1"/>
    <property type="molecule type" value="Genomic_DNA"/>
</dbReference>
<keyword evidence="3" id="KW-1185">Reference proteome</keyword>
<evidence type="ECO:0000259" key="1">
    <source>
        <dbReference type="Pfam" id="PF24818"/>
    </source>
</evidence>
<gene>
    <name evidence="2" type="ORF">STAS_00831</name>
</gene>
<dbReference type="InterPro" id="IPR057939">
    <property type="entry name" value="TRF2_HOY1_PH"/>
</dbReference>
<accession>A0A5A7NY80</accession>
<evidence type="ECO:0000313" key="2">
    <source>
        <dbReference type="EMBL" id="GER25261.1"/>
    </source>
</evidence>
<protein>
    <submittedName>
        <fullName evidence="2">Disease resistance protein</fullName>
    </submittedName>
</protein>
<dbReference type="PANTHER" id="PTHR33494">
    <property type="entry name" value="OS02G0793800 PROTEIN"/>
    <property type="match status" value="1"/>
</dbReference>
<feature type="domain" description="TRF2/HOY1 PH-like" evidence="1">
    <location>
        <begin position="1"/>
        <end position="62"/>
    </location>
</feature>
<name>A0A5A7NY80_STRAF</name>
<dbReference type="Pfam" id="PF24818">
    <property type="entry name" value="PH_TRF2_HOY1"/>
    <property type="match status" value="1"/>
</dbReference>
<evidence type="ECO:0000313" key="3">
    <source>
        <dbReference type="Proteomes" id="UP000325081"/>
    </source>
</evidence>
<reference evidence="3" key="1">
    <citation type="journal article" date="2019" name="Curr. Biol.">
        <title>Genome Sequence of Striga asiatica Provides Insight into the Evolution of Plant Parasitism.</title>
        <authorList>
            <person name="Yoshida S."/>
            <person name="Kim S."/>
            <person name="Wafula E.K."/>
            <person name="Tanskanen J."/>
            <person name="Kim Y.M."/>
            <person name="Honaas L."/>
            <person name="Yang Z."/>
            <person name="Spallek T."/>
            <person name="Conn C.E."/>
            <person name="Ichihashi Y."/>
            <person name="Cheong K."/>
            <person name="Cui S."/>
            <person name="Der J.P."/>
            <person name="Gundlach H."/>
            <person name="Jiao Y."/>
            <person name="Hori C."/>
            <person name="Ishida J.K."/>
            <person name="Kasahara H."/>
            <person name="Kiba T."/>
            <person name="Kim M.S."/>
            <person name="Koo N."/>
            <person name="Laohavisit A."/>
            <person name="Lee Y.H."/>
            <person name="Lumba S."/>
            <person name="McCourt P."/>
            <person name="Mortimer J.C."/>
            <person name="Mutuku J.M."/>
            <person name="Nomura T."/>
            <person name="Sasaki-Sekimoto Y."/>
            <person name="Seto Y."/>
            <person name="Wang Y."/>
            <person name="Wakatake T."/>
            <person name="Sakakibara H."/>
            <person name="Demura T."/>
            <person name="Yamaguchi S."/>
            <person name="Yoneyama K."/>
            <person name="Manabe R.I."/>
            <person name="Nelson D.C."/>
            <person name="Schulman A.H."/>
            <person name="Timko M.P."/>
            <person name="dePamphilis C.W."/>
            <person name="Choi D."/>
            <person name="Shirasu K."/>
        </authorList>
    </citation>
    <scope>NUCLEOTIDE SEQUENCE [LARGE SCALE GENOMIC DNA]</scope>
    <source>
        <strain evidence="3">cv. UVA1</strain>
    </source>
</reference>
<dbReference type="AlphaFoldDB" id="A0A5A7NY80"/>
<proteinExistence type="predicted"/>